<dbReference type="EMBL" id="ABJB010064296">
    <property type="status" value="NOT_ANNOTATED_CDS"/>
    <property type="molecule type" value="Genomic_DNA"/>
</dbReference>
<dbReference type="Gene3D" id="3.40.50.980">
    <property type="match status" value="1"/>
</dbReference>
<dbReference type="InParanoid" id="B7PZ10"/>
<dbReference type="HOGENOM" id="CLU_1736005_0_0_1"/>
<dbReference type="VEuPathDB" id="VectorBase:ISCW008573"/>
<dbReference type="Pfam" id="PF00501">
    <property type="entry name" value="AMP-binding"/>
    <property type="match status" value="1"/>
</dbReference>
<reference evidence="3" key="2">
    <citation type="submission" date="2020-05" db="UniProtKB">
        <authorList>
            <consortium name="EnsemblMetazoa"/>
        </authorList>
    </citation>
    <scope>IDENTIFICATION</scope>
    <source>
        <strain evidence="3">wikel</strain>
    </source>
</reference>
<evidence type="ECO:0000313" key="2">
    <source>
        <dbReference type="EMBL" id="EEC11832.1"/>
    </source>
</evidence>
<evidence type="ECO:0000313" key="4">
    <source>
        <dbReference type="Proteomes" id="UP000001555"/>
    </source>
</evidence>
<feature type="non-terminal residue" evidence="2">
    <location>
        <position position="1"/>
    </location>
</feature>
<dbReference type="EMBL" id="ABJB011063066">
    <property type="status" value="NOT_ANNOTATED_CDS"/>
    <property type="molecule type" value="Genomic_DNA"/>
</dbReference>
<name>B7PZ10_IXOSC</name>
<dbReference type="EnsemblMetazoa" id="ISCW008573-RA">
    <property type="protein sequence ID" value="ISCW008573-PA"/>
    <property type="gene ID" value="ISCW008573"/>
</dbReference>
<proteinExistence type="predicted"/>
<evidence type="ECO:0000313" key="3">
    <source>
        <dbReference type="EnsemblMetazoa" id="ISCW008573-PA"/>
    </source>
</evidence>
<gene>
    <name evidence="2" type="ORF">IscW_ISCW008573</name>
</gene>
<organism>
    <name type="scientific">Ixodes scapularis</name>
    <name type="common">Black-legged tick</name>
    <name type="synonym">Deer tick</name>
    <dbReference type="NCBI Taxonomy" id="6945"/>
    <lineage>
        <taxon>Eukaryota</taxon>
        <taxon>Metazoa</taxon>
        <taxon>Ecdysozoa</taxon>
        <taxon>Arthropoda</taxon>
        <taxon>Chelicerata</taxon>
        <taxon>Arachnida</taxon>
        <taxon>Acari</taxon>
        <taxon>Parasitiformes</taxon>
        <taxon>Ixodida</taxon>
        <taxon>Ixodoidea</taxon>
        <taxon>Ixodidae</taxon>
        <taxon>Ixodinae</taxon>
        <taxon>Ixodes</taxon>
    </lineage>
</organism>
<accession>B7PZ10</accession>
<dbReference type="InterPro" id="IPR000873">
    <property type="entry name" value="AMP-dep_synth/lig_dom"/>
</dbReference>
<keyword evidence="4" id="KW-1185">Reference proteome</keyword>
<dbReference type="EMBL" id="ABJB010449513">
    <property type="status" value="NOT_ANNOTATED_CDS"/>
    <property type="molecule type" value="Genomic_DNA"/>
</dbReference>
<dbReference type="VEuPathDB" id="VectorBase:ISCI008573"/>
<dbReference type="Proteomes" id="UP000001555">
    <property type="component" value="Unassembled WGS sequence"/>
</dbReference>
<feature type="domain" description="AMP-dependent synthetase/ligase" evidence="1">
    <location>
        <begin position="37"/>
        <end position="105"/>
    </location>
</feature>
<protein>
    <recommendedName>
        <fullName evidence="1">AMP-dependent synthetase/ligase domain-containing protein</fullName>
    </recommendedName>
</protein>
<dbReference type="AlphaFoldDB" id="B7PZ10"/>
<dbReference type="PaxDb" id="6945-B7PZ10"/>
<dbReference type="SUPFAM" id="SSF56801">
    <property type="entry name" value="Acetyl-CoA synthetase-like"/>
    <property type="match status" value="1"/>
</dbReference>
<dbReference type="EMBL" id="ABJB011120252">
    <property type="status" value="NOT_ANNOTATED_CDS"/>
    <property type="molecule type" value="Genomic_DNA"/>
</dbReference>
<dbReference type="EMBL" id="DS823223">
    <property type="protein sequence ID" value="EEC11832.1"/>
    <property type="molecule type" value="Genomic_DNA"/>
</dbReference>
<evidence type="ECO:0000259" key="1">
    <source>
        <dbReference type="Pfam" id="PF00501"/>
    </source>
</evidence>
<sequence length="151" mass="16567">NVTDSWRSFKRHLKVYPPTCYLIRARLSDFTTGNVDYTISLTRAELLKSIQRFAAGFQALSITIGDRVCVHVKNSIENFIAVQGIIFTGAAVILAKTSLTEPSINAGVIFAGEDRAFRFLRAEALGRLLKRDHERQLSSPSPLGGSAISVA</sequence>
<reference evidence="2 4" key="1">
    <citation type="submission" date="2008-03" db="EMBL/GenBank/DDBJ databases">
        <title>Annotation of Ixodes scapularis.</title>
        <authorList>
            <consortium name="Ixodes scapularis Genome Project Consortium"/>
            <person name="Caler E."/>
            <person name="Hannick L.I."/>
            <person name="Bidwell S."/>
            <person name="Joardar V."/>
            <person name="Thiagarajan M."/>
            <person name="Amedeo P."/>
            <person name="Galinsky K.J."/>
            <person name="Schobel S."/>
            <person name="Inman J."/>
            <person name="Hostetler J."/>
            <person name="Miller J."/>
            <person name="Hammond M."/>
            <person name="Megy K."/>
            <person name="Lawson D."/>
            <person name="Kodira C."/>
            <person name="Sutton G."/>
            <person name="Meyer J."/>
            <person name="Hill C.A."/>
            <person name="Birren B."/>
            <person name="Nene V."/>
            <person name="Collins F."/>
            <person name="Alarcon-Chaidez F."/>
            <person name="Wikel S."/>
            <person name="Strausberg R."/>
        </authorList>
    </citation>
    <scope>NUCLEOTIDE SEQUENCE [LARGE SCALE GENOMIC DNA]</scope>
    <source>
        <strain evidence="4">Wikel</strain>
        <strain evidence="2">Wikel colony</strain>
    </source>
</reference>